<gene>
    <name evidence="2" type="ORF">KCG44_05070</name>
</gene>
<sequence length="414" mass="43704">MLRTIAFSTAALLAALPAAAQEAAPETTPTEFHMMQLQDGQLSGPGADVILAHLPDAQFVLIGEDHGFADPPRIAAAIAAAAAPYGMNHHVIEVGGISADWARDILAAGGTDAFADALEGRPLAIPFINFQEDAELALPFLAPHDDGRVRLWGVDQEFIGSPLIHFEALADLAPTAAARAHVETLLAAETTAFDTGQQQAVFMASADQDSLAVLREHFAGSERALTIIGELQESMAIYQAIFSGDIYGSNQARISYMRDRFLSEYRRAAEIEDAPRALFKFGAIHLGLGTTFLHTFDLGSLTEGIAAANGLDTLRILISPLAGEKTNTRPSPDGVFKTGPFTSADTEKMLGTLGIAASAVPDEGYLVVPLAPARAQLGQKGLADLDPIPRSFMIGYDYLITTAGADAATPLAVK</sequence>
<feature type="signal peptide" evidence="1">
    <location>
        <begin position="1"/>
        <end position="20"/>
    </location>
</feature>
<evidence type="ECO:0000256" key="1">
    <source>
        <dbReference type="SAM" id="SignalP"/>
    </source>
</evidence>
<protein>
    <recommendedName>
        <fullName evidence="4">Erythromycin esterase</fullName>
    </recommendedName>
</protein>
<feature type="chain" id="PRO_5045246613" description="Erythromycin esterase" evidence="1">
    <location>
        <begin position="21"/>
        <end position="414"/>
    </location>
</feature>
<name>A0ABS6SCK3_9SPHN</name>
<comment type="caution">
    <text evidence="2">The sequence shown here is derived from an EMBL/GenBank/DDBJ whole genome shotgun (WGS) entry which is preliminary data.</text>
</comment>
<evidence type="ECO:0008006" key="4">
    <source>
        <dbReference type="Google" id="ProtNLM"/>
    </source>
</evidence>
<proteinExistence type="predicted"/>
<accession>A0ABS6SCK3</accession>
<evidence type="ECO:0000313" key="2">
    <source>
        <dbReference type="EMBL" id="MBV7256152.1"/>
    </source>
</evidence>
<reference evidence="2 3" key="1">
    <citation type="submission" date="2021-04" db="EMBL/GenBank/DDBJ databases">
        <authorList>
            <person name="Pira H."/>
            <person name="Risdian C."/>
            <person name="Wink J."/>
        </authorList>
    </citation>
    <scope>NUCLEOTIDE SEQUENCE [LARGE SCALE GENOMIC DNA]</scope>
    <source>
        <strain evidence="2 3">WHA3</strain>
    </source>
</reference>
<evidence type="ECO:0000313" key="3">
    <source>
        <dbReference type="Proteomes" id="UP000722336"/>
    </source>
</evidence>
<dbReference type="RefSeq" id="WP_218444692.1">
    <property type="nucleotide sequence ID" value="NZ_JAGSPA010000002.1"/>
</dbReference>
<keyword evidence="1" id="KW-0732">Signal</keyword>
<dbReference type="Proteomes" id="UP000722336">
    <property type="component" value="Unassembled WGS sequence"/>
</dbReference>
<organism evidence="2 3">
    <name type="scientific">Pacificimonas pallii</name>
    <dbReference type="NCBI Taxonomy" id="2827236"/>
    <lineage>
        <taxon>Bacteria</taxon>
        <taxon>Pseudomonadati</taxon>
        <taxon>Pseudomonadota</taxon>
        <taxon>Alphaproteobacteria</taxon>
        <taxon>Sphingomonadales</taxon>
        <taxon>Sphingosinicellaceae</taxon>
        <taxon>Pacificimonas</taxon>
    </lineage>
</organism>
<keyword evidence="3" id="KW-1185">Reference proteome</keyword>
<dbReference type="EMBL" id="JAGSPA010000002">
    <property type="protein sequence ID" value="MBV7256152.1"/>
    <property type="molecule type" value="Genomic_DNA"/>
</dbReference>